<dbReference type="EMBL" id="JBHTEE010000001">
    <property type="protein sequence ID" value="MFC7603614.1"/>
    <property type="molecule type" value="Genomic_DNA"/>
</dbReference>
<dbReference type="SUPFAM" id="SSF47413">
    <property type="entry name" value="lambda repressor-like DNA-binding domains"/>
    <property type="match status" value="1"/>
</dbReference>
<dbReference type="SMART" id="SM00530">
    <property type="entry name" value="HTH_XRE"/>
    <property type="match status" value="1"/>
</dbReference>
<accession>A0ABW2T5G8</accession>
<reference evidence="3" key="1">
    <citation type="journal article" date="2019" name="Int. J. Syst. Evol. Microbiol.">
        <title>The Global Catalogue of Microorganisms (GCM) 10K type strain sequencing project: providing services to taxonomists for standard genome sequencing and annotation.</title>
        <authorList>
            <consortium name="The Broad Institute Genomics Platform"/>
            <consortium name="The Broad Institute Genome Sequencing Center for Infectious Disease"/>
            <person name="Wu L."/>
            <person name="Ma J."/>
        </authorList>
    </citation>
    <scope>NUCLEOTIDE SEQUENCE [LARGE SCALE GENOMIC DNA]</scope>
    <source>
        <strain evidence="3">JCM 10083</strain>
    </source>
</reference>
<dbReference type="Pfam" id="PF19054">
    <property type="entry name" value="DUF5753"/>
    <property type="match status" value="1"/>
</dbReference>
<dbReference type="Pfam" id="PF13560">
    <property type="entry name" value="HTH_31"/>
    <property type="match status" value="1"/>
</dbReference>
<protein>
    <submittedName>
        <fullName evidence="2">Helix-turn-helix domain-containing protein</fullName>
    </submittedName>
</protein>
<dbReference type="Gene3D" id="1.10.260.40">
    <property type="entry name" value="lambda repressor-like DNA-binding domains"/>
    <property type="match status" value="1"/>
</dbReference>
<proteinExistence type="predicted"/>
<evidence type="ECO:0000313" key="3">
    <source>
        <dbReference type="Proteomes" id="UP001596514"/>
    </source>
</evidence>
<organism evidence="2 3">
    <name type="scientific">Streptosporangium amethystogenes subsp. fukuiense</name>
    <dbReference type="NCBI Taxonomy" id="698418"/>
    <lineage>
        <taxon>Bacteria</taxon>
        <taxon>Bacillati</taxon>
        <taxon>Actinomycetota</taxon>
        <taxon>Actinomycetes</taxon>
        <taxon>Streptosporangiales</taxon>
        <taxon>Streptosporangiaceae</taxon>
        <taxon>Streptosporangium</taxon>
    </lineage>
</organism>
<sequence>MTTYSPTIQRFVLAAELKRLREAAGMDSTKVAKQQGWDPSKVSRLENAKSKRPALRDVSDLLTMYGVTDDREREAILALARASRERGWWTAYADVFKGLLPDLEAGATQIQGIETVLVPGLLQTPAYAEAVFRAGRVLDDEGVRRHVEGRMARQKILWRDSPPVLWAVIDEAALRKLVGGPEVMREQLRHLVEVARRPAVNIQVFPDKAGAHAAMVAPFTIFNFATEQYPSLVYMETPTNPVYQDDREEVEHYDVIYRQVVAEALPVEESVRYMAELADQLK</sequence>
<name>A0ABW2T5G8_9ACTN</name>
<dbReference type="InterPro" id="IPR010982">
    <property type="entry name" value="Lambda_DNA-bd_dom_sf"/>
</dbReference>
<evidence type="ECO:0000313" key="2">
    <source>
        <dbReference type="EMBL" id="MFC7603614.1"/>
    </source>
</evidence>
<keyword evidence="3" id="KW-1185">Reference proteome</keyword>
<comment type="caution">
    <text evidence="2">The sequence shown here is derived from an EMBL/GenBank/DDBJ whole genome shotgun (WGS) entry which is preliminary data.</text>
</comment>
<feature type="domain" description="HTH cro/C1-type" evidence="1">
    <location>
        <begin position="17"/>
        <end position="71"/>
    </location>
</feature>
<dbReference type="InterPro" id="IPR001387">
    <property type="entry name" value="Cro/C1-type_HTH"/>
</dbReference>
<evidence type="ECO:0000259" key="1">
    <source>
        <dbReference type="PROSITE" id="PS50943"/>
    </source>
</evidence>
<dbReference type="CDD" id="cd00093">
    <property type="entry name" value="HTH_XRE"/>
    <property type="match status" value="1"/>
</dbReference>
<gene>
    <name evidence="2" type="ORF">ACFQVD_26220</name>
</gene>
<dbReference type="RefSeq" id="WP_343982189.1">
    <property type="nucleotide sequence ID" value="NZ_BAAAGK010000233.1"/>
</dbReference>
<dbReference type="PROSITE" id="PS50943">
    <property type="entry name" value="HTH_CROC1"/>
    <property type="match status" value="1"/>
</dbReference>
<dbReference type="InterPro" id="IPR043917">
    <property type="entry name" value="DUF5753"/>
</dbReference>
<dbReference type="Proteomes" id="UP001596514">
    <property type="component" value="Unassembled WGS sequence"/>
</dbReference>